<evidence type="ECO:0000256" key="3">
    <source>
        <dbReference type="ARBA" id="ARBA00022475"/>
    </source>
</evidence>
<reference evidence="11" key="1">
    <citation type="journal article" date="2023" name="Insect Mol. Biol.">
        <title>Genome sequencing provides insights into the evolution of gene families encoding plant cell wall-degrading enzymes in longhorned beetles.</title>
        <authorList>
            <person name="Shin N.R."/>
            <person name="Okamura Y."/>
            <person name="Kirsch R."/>
            <person name="Pauchet Y."/>
        </authorList>
    </citation>
    <scope>NUCLEOTIDE SEQUENCE</scope>
    <source>
        <strain evidence="11">AMC_N1</strain>
    </source>
</reference>
<evidence type="ECO:0000256" key="7">
    <source>
        <dbReference type="ARBA" id="ARBA00023136"/>
    </source>
</evidence>
<feature type="transmembrane region" description="Helical" evidence="9">
    <location>
        <begin position="115"/>
        <end position="135"/>
    </location>
</feature>
<dbReference type="SUPFAM" id="SSF103473">
    <property type="entry name" value="MFS general substrate transporter"/>
    <property type="match status" value="1"/>
</dbReference>
<organism evidence="11 12">
    <name type="scientific">Aromia moschata</name>
    <dbReference type="NCBI Taxonomy" id="1265417"/>
    <lineage>
        <taxon>Eukaryota</taxon>
        <taxon>Metazoa</taxon>
        <taxon>Ecdysozoa</taxon>
        <taxon>Arthropoda</taxon>
        <taxon>Hexapoda</taxon>
        <taxon>Insecta</taxon>
        <taxon>Pterygota</taxon>
        <taxon>Neoptera</taxon>
        <taxon>Endopterygota</taxon>
        <taxon>Coleoptera</taxon>
        <taxon>Polyphaga</taxon>
        <taxon>Cucujiformia</taxon>
        <taxon>Chrysomeloidea</taxon>
        <taxon>Cerambycidae</taxon>
        <taxon>Cerambycinae</taxon>
        <taxon>Callichromatini</taxon>
        <taxon>Aromia</taxon>
    </lineage>
</organism>
<dbReference type="Gene3D" id="1.20.1250.20">
    <property type="entry name" value="MFS general substrate transporter like domains"/>
    <property type="match status" value="1"/>
</dbReference>
<comment type="caution">
    <text evidence="11">The sequence shown here is derived from an EMBL/GenBank/DDBJ whole genome shotgun (WGS) entry which is preliminary data.</text>
</comment>
<dbReference type="EMBL" id="JAPWTK010000045">
    <property type="protein sequence ID" value="KAJ8954669.1"/>
    <property type="molecule type" value="Genomic_DNA"/>
</dbReference>
<sequence length="475" mass="52480">MTAQKLENLTIFKGTLTQLVAVITGSLFAISDGMTYTWTAPMIPYLISDESHIKTTLHEAEWLETTVMAGACCGLPLTIYLVDKIGRKRSLLLASSTMVVTWTAIALGTNMIYLFVARFVAGMAGDMAFVAAPMYVAEIADKKIRGFLSGLIYLMMLIGCVLMYSVGPYLPFYTAPVIGICVTLLEVVTFSFMPESPYYLFYKNKPEEAKNSLHFFRPKVDTDRELKDISRAIERQKTERGRVQDLILVDSNRKGIVIMTILNGGQHLCAISVILMNLHMILEAAGSIYMESSLAAIVFSVIMLVSAGFASLQVDKYGRKVLLISSSILTGLCLLALAVYFHLKALSYDVLSVSWIPIVSVMVYAAVFKVGLGIVPIVVTSEIFPAKMKAIGMTVADAMYVIGSIVGLQIYQWLYGSYGLYVPFYVFSVCCFLITLFTIAIVPETKGKTLEEIQNITEEVDHSKLNTIKKLNKIL</sequence>
<dbReference type="GO" id="GO:0022857">
    <property type="term" value="F:transmembrane transporter activity"/>
    <property type="evidence" value="ECO:0007669"/>
    <property type="project" value="InterPro"/>
</dbReference>
<dbReference type="GO" id="GO:0005886">
    <property type="term" value="C:plasma membrane"/>
    <property type="evidence" value="ECO:0007669"/>
    <property type="project" value="UniProtKB-SubCell"/>
</dbReference>
<feature type="transmembrane region" description="Helical" evidence="9">
    <location>
        <begin position="91"/>
        <end position="109"/>
    </location>
</feature>
<feature type="transmembrane region" description="Helical" evidence="9">
    <location>
        <begin position="391"/>
        <end position="414"/>
    </location>
</feature>
<keyword evidence="8" id="KW-0325">Glycoprotein</keyword>
<keyword evidence="2" id="KW-0813">Transport</keyword>
<dbReference type="InterPro" id="IPR050549">
    <property type="entry name" value="MFS_Trehalose_Transporter"/>
</dbReference>
<evidence type="ECO:0000256" key="9">
    <source>
        <dbReference type="SAM" id="Phobius"/>
    </source>
</evidence>
<feature type="transmembrane region" description="Helical" evidence="9">
    <location>
        <begin position="355"/>
        <end position="379"/>
    </location>
</feature>
<comment type="subcellular location">
    <subcellularLocation>
        <location evidence="1">Cell membrane</location>
        <topology evidence="1">Multi-pass membrane protein</topology>
    </subcellularLocation>
</comment>
<dbReference type="FunFam" id="1.20.1250.20:FF:000218">
    <property type="entry name" value="facilitated trehalose transporter Tret1"/>
    <property type="match status" value="1"/>
</dbReference>
<evidence type="ECO:0000256" key="4">
    <source>
        <dbReference type="ARBA" id="ARBA00022597"/>
    </source>
</evidence>
<protein>
    <recommendedName>
        <fullName evidence="10">Major facilitator superfamily (MFS) profile domain-containing protein</fullName>
    </recommendedName>
</protein>
<keyword evidence="7 9" id="KW-0472">Membrane</keyword>
<feature type="transmembrane region" description="Helical" evidence="9">
    <location>
        <begin position="294"/>
        <end position="314"/>
    </location>
</feature>
<gene>
    <name evidence="11" type="ORF">NQ318_011359</name>
</gene>
<evidence type="ECO:0000256" key="5">
    <source>
        <dbReference type="ARBA" id="ARBA00022692"/>
    </source>
</evidence>
<name>A0AAV8YT81_9CUCU</name>
<feature type="transmembrane region" description="Helical" evidence="9">
    <location>
        <begin position="147"/>
        <end position="166"/>
    </location>
</feature>
<dbReference type="PANTHER" id="PTHR48021:SF46">
    <property type="entry name" value="MAJOR FACILITATOR SUPERFAMILY (MFS) PROFILE DOMAIN-CONTAINING PROTEIN"/>
    <property type="match status" value="1"/>
</dbReference>
<evidence type="ECO:0000256" key="8">
    <source>
        <dbReference type="ARBA" id="ARBA00023180"/>
    </source>
</evidence>
<feature type="transmembrane region" description="Helical" evidence="9">
    <location>
        <begin position="256"/>
        <end position="282"/>
    </location>
</feature>
<dbReference type="InterPro" id="IPR003663">
    <property type="entry name" value="Sugar/inositol_transpt"/>
</dbReference>
<dbReference type="InterPro" id="IPR005829">
    <property type="entry name" value="Sugar_transporter_CS"/>
</dbReference>
<dbReference type="PROSITE" id="PS00216">
    <property type="entry name" value="SUGAR_TRANSPORT_1"/>
    <property type="match status" value="2"/>
</dbReference>
<feature type="transmembrane region" description="Helical" evidence="9">
    <location>
        <begin position="420"/>
        <end position="442"/>
    </location>
</feature>
<accession>A0AAV8YT81</accession>
<dbReference type="InterPro" id="IPR020846">
    <property type="entry name" value="MFS_dom"/>
</dbReference>
<feature type="transmembrane region" description="Helical" evidence="9">
    <location>
        <begin position="12"/>
        <end position="31"/>
    </location>
</feature>
<dbReference type="AlphaFoldDB" id="A0AAV8YT81"/>
<feature type="transmembrane region" description="Helical" evidence="9">
    <location>
        <begin position="321"/>
        <end position="343"/>
    </location>
</feature>
<dbReference type="PROSITE" id="PS50850">
    <property type="entry name" value="MFS"/>
    <property type="match status" value="1"/>
</dbReference>
<dbReference type="Proteomes" id="UP001162162">
    <property type="component" value="Unassembled WGS sequence"/>
</dbReference>
<evidence type="ECO:0000313" key="11">
    <source>
        <dbReference type="EMBL" id="KAJ8954669.1"/>
    </source>
</evidence>
<evidence type="ECO:0000256" key="6">
    <source>
        <dbReference type="ARBA" id="ARBA00022989"/>
    </source>
</evidence>
<proteinExistence type="predicted"/>
<evidence type="ECO:0000313" key="12">
    <source>
        <dbReference type="Proteomes" id="UP001162162"/>
    </source>
</evidence>
<evidence type="ECO:0000256" key="2">
    <source>
        <dbReference type="ARBA" id="ARBA00022448"/>
    </source>
</evidence>
<evidence type="ECO:0000256" key="1">
    <source>
        <dbReference type="ARBA" id="ARBA00004651"/>
    </source>
</evidence>
<dbReference type="Pfam" id="PF00083">
    <property type="entry name" value="Sugar_tr"/>
    <property type="match status" value="1"/>
</dbReference>
<dbReference type="PRINTS" id="PR00171">
    <property type="entry name" value="SUGRTRNSPORT"/>
</dbReference>
<feature type="transmembrane region" description="Helical" evidence="9">
    <location>
        <begin position="62"/>
        <end position="82"/>
    </location>
</feature>
<keyword evidence="5 9" id="KW-0812">Transmembrane</keyword>
<keyword evidence="12" id="KW-1185">Reference proteome</keyword>
<feature type="domain" description="Major facilitator superfamily (MFS) profile" evidence="10">
    <location>
        <begin position="17"/>
        <end position="446"/>
    </location>
</feature>
<keyword evidence="3" id="KW-1003">Cell membrane</keyword>
<dbReference type="PANTHER" id="PTHR48021">
    <property type="match status" value="1"/>
</dbReference>
<dbReference type="InterPro" id="IPR005828">
    <property type="entry name" value="MFS_sugar_transport-like"/>
</dbReference>
<keyword evidence="4" id="KW-0762">Sugar transport</keyword>
<dbReference type="InterPro" id="IPR036259">
    <property type="entry name" value="MFS_trans_sf"/>
</dbReference>
<feature type="transmembrane region" description="Helical" evidence="9">
    <location>
        <begin position="172"/>
        <end position="193"/>
    </location>
</feature>
<keyword evidence="6 9" id="KW-1133">Transmembrane helix</keyword>
<evidence type="ECO:0000259" key="10">
    <source>
        <dbReference type="PROSITE" id="PS50850"/>
    </source>
</evidence>